<accession>E4L9P6</accession>
<dbReference type="Proteomes" id="UP000004594">
    <property type="component" value="Unassembled WGS sequence"/>
</dbReference>
<proteinExistence type="inferred from homology"/>
<dbReference type="InterPro" id="IPR027417">
    <property type="entry name" value="P-loop_NTPase"/>
</dbReference>
<sequence>MEIKSHSAEMLLKTVIENAISKNASDIHIEPQKNQVRIRFRINGILEDICFLPNTVLSSFVIRMKVISHMDVGEKRLPQDGNATIEIDDNRYDLRFSLLPSLYGECVTIRILPEKLSFIDNFDLGMTKKQKEIFEHCLLKRKGLILTSGSTGSGKTSTLYSALKFLNKNKLHILSIEDPIEYKIEGITQVEVNEKSGLTFEKGLRAFVRHDPDVIMIGEIRDAETAKIAVQSALTGHLVLSSVHTDEAGKVPFRLIDMGIDAKILSEALTLVISQKLLGTLSDKDKKEYKITKEIIEKYKLPPDMENTQVYLNNGKIKNRIGAFEMLYVNNEARNAIRNKDNSETFKNLIKKQGTPTLKEAILFHVKQGTVSFDELL</sequence>
<dbReference type="InterPro" id="IPR001482">
    <property type="entry name" value="T2SS/T4SS_dom"/>
</dbReference>
<organism evidence="5 6">
    <name type="scientific">Dialister micraerophilus UPII 345-E</name>
    <dbReference type="NCBI Taxonomy" id="910314"/>
    <lineage>
        <taxon>Bacteria</taxon>
        <taxon>Bacillati</taxon>
        <taxon>Bacillota</taxon>
        <taxon>Negativicutes</taxon>
        <taxon>Veillonellales</taxon>
        <taxon>Veillonellaceae</taxon>
        <taxon>Dialister</taxon>
    </lineage>
</organism>
<keyword evidence="2" id="KW-0547">Nucleotide-binding</keyword>
<gene>
    <name evidence="5" type="ORF">HMPREF9220_0474</name>
</gene>
<dbReference type="Gene3D" id="3.30.450.90">
    <property type="match status" value="1"/>
</dbReference>
<protein>
    <submittedName>
        <fullName evidence="5">Type II/IV secretion system protein</fullName>
    </submittedName>
</protein>
<dbReference type="GO" id="GO:0005886">
    <property type="term" value="C:plasma membrane"/>
    <property type="evidence" value="ECO:0007669"/>
    <property type="project" value="TreeGrafter"/>
</dbReference>
<dbReference type="GO" id="GO:0005524">
    <property type="term" value="F:ATP binding"/>
    <property type="evidence" value="ECO:0007669"/>
    <property type="project" value="UniProtKB-KW"/>
</dbReference>
<evidence type="ECO:0000256" key="2">
    <source>
        <dbReference type="ARBA" id="ARBA00022741"/>
    </source>
</evidence>
<comment type="caution">
    <text evidence="5">The sequence shown here is derived from an EMBL/GenBank/DDBJ whole genome shotgun (WGS) entry which is preliminary data.</text>
</comment>
<comment type="similarity">
    <text evidence="1">Belongs to the GSP E family.</text>
</comment>
<evidence type="ECO:0000259" key="4">
    <source>
        <dbReference type="PROSITE" id="PS00662"/>
    </source>
</evidence>
<feature type="domain" description="Bacterial type II secretion system protein E" evidence="4">
    <location>
        <begin position="208"/>
        <end position="222"/>
    </location>
</feature>
<dbReference type="CDD" id="cd01129">
    <property type="entry name" value="PulE-GspE-like"/>
    <property type="match status" value="1"/>
</dbReference>
<dbReference type="EMBL" id="AENT01000024">
    <property type="protein sequence ID" value="EFR42544.1"/>
    <property type="molecule type" value="Genomic_DNA"/>
</dbReference>
<evidence type="ECO:0000313" key="6">
    <source>
        <dbReference type="Proteomes" id="UP000004594"/>
    </source>
</evidence>
<dbReference type="PANTHER" id="PTHR30258:SF1">
    <property type="entry name" value="PROTEIN TRANSPORT PROTEIN HOFB HOMOLOG"/>
    <property type="match status" value="1"/>
</dbReference>
<evidence type="ECO:0000313" key="5">
    <source>
        <dbReference type="EMBL" id="EFR42544.1"/>
    </source>
</evidence>
<dbReference type="Pfam" id="PF00437">
    <property type="entry name" value="T2SSE"/>
    <property type="match status" value="1"/>
</dbReference>
<dbReference type="PANTHER" id="PTHR30258">
    <property type="entry name" value="TYPE II SECRETION SYSTEM PROTEIN GSPE-RELATED"/>
    <property type="match status" value="1"/>
</dbReference>
<evidence type="ECO:0000256" key="1">
    <source>
        <dbReference type="ARBA" id="ARBA00006611"/>
    </source>
</evidence>
<dbReference type="PROSITE" id="PS00662">
    <property type="entry name" value="T2SP_E"/>
    <property type="match status" value="1"/>
</dbReference>
<evidence type="ECO:0000256" key="3">
    <source>
        <dbReference type="ARBA" id="ARBA00022840"/>
    </source>
</evidence>
<dbReference type="GO" id="GO:0016887">
    <property type="term" value="F:ATP hydrolysis activity"/>
    <property type="evidence" value="ECO:0007669"/>
    <property type="project" value="TreeGrafter"/>
</dbReference>
<dbReference type="AlphaFoldDB" id="E4L9P6"/>
<dbReference type="Gene3D" id="3.40.50.300">
    <property type="entry name" value="P-loop containing nucleotide triphosphate hydrolases"/>
    <property type="match status" value="1"/>
</dbReference>
<keyword evidence="3" id="KW-0067">ATP-binding</keyword>
<dbReference type="eggNOG" id="COG2804">
    <property type="taxonomic scope" value="Bacteria"/>
</dbReference>
<dbReference type="SUPFAM" id="SSF52540">
    <property type="entry name" value="P-loop containing nucleoside triphosphate hydrolases"/>
    <property type="match status" value="1"/>
</dbReference>
<name>E4L9P6_9FIRM</name>
<reference evidence="5 6" key="1">
    <citation type="submission" date="2010-11" db="EMBL/GenBank/DDBJ databases">
        <authorList>
            <person name="Durkin A.S."/>
            <person name="Madupu R."/>
            <person name="Torralba M."/>
            <person name="Gillis M."/>
            <person name="Methe B."/>
            <person name="Sutton G."/>
            <person name="Nelson K.E."/>
        </authorList>
    </citation>
    <scope>NUCLEOTIDE SEQUENCE [LARGE SCALE GENOMIC DNA]</scope>
    <source>
        <strain evidence="5 6">UPII 345-E</strain>
    </source>
</reference>